<dbReference type="InterPro" id="IPR055066">
    <property type="entry name" value="AASDHPPT_N"/>
</dbReference>
<gene>
    <name evidence="5" type="ORF">ISU07_22290</name>
</gene>
<dbReference type="Pfam" id="PF01648">
    <property type="entry name" value="ACPS"/>
    <property type="match status" value="1"/>
</dbReference>
<dbReference type="GO" id="GO:0019878">
    <property type="term" value="P:lysine biosynthetic process via aminoadipic acid"/>
    <property type="evidence" value="ECO:0007669"/>
    <property type="project" value="TreeGrafter"/>
</dbReference>
<dbReference type="EMBL" id="JADKPN010000019">
    <property type="protein sequence ID" value="MBF4765873.1"/>
    <property type="molecule type" value="Genomic_DNA"/>
</dbReference>
<dbReference type="InterPro" id="IPR050559">
    <property type="entry name" value="P-Pant_transferase_sf"/>
</dbReference>
<evidence type="ECO:0000256" key="2">
    <source>
        <dbReference type="ARBA" id="ARBA00022679"/>
    </source>
</evidence>
<dbReference type="InterPro" id="IPR008278">
    <property type="entry name" value="4-PPantetheinyl_Trfase_dom"/>
</dbReference>
<dbReference type="PANTHER" id="PTHR12215">
    <property type="entry name" value="PHOSPHOPANTETHEINE TRANSFERASE"/>
    <property type="match status" value="1"/>
</dbReference>
<dbReference type="GO" id="GO:0005829">
    <property type="term" value="C:cytosol"/>
    <property type="evidence" value="ECO:0007669"/>
    <property type="project" value="TreeGrafter"/>
</dbReference>
<proteinExistence type="inferred from homology"/>
<evidence type="ECO:0000313" key="6">
    <source>
        <dbReference type="Proteomes" id="UP000640489"/>
    </source>
</evidence>
<evidence type="ECO:0000259" key="3">
    <source>
        <dbReference type="Pfam" id="PF01648"/>
    </source>
</evidence>
<evidence type="ECO:0000259" key="4">
    <source>
        <dbReference type="Pfam" id="PF22624"/>
    </source>
</evidence>
<dbReference type="Proteomes" id="UP000640489">
    <property type="component" value="Unassembled WGS sequence"/>
</dbReference>
<evidence type="ECO:0000256" key="1">
    <source>
        <dbReference type="ARBA" id="ARBA00010990"/>
    </source>
</evidence>
<keyword evidence="2 5" id="KW-0808">Transferase</keyword>
<feature type="domain" description="4'-phosphopantetheinyl transferase N-terminal" evidence="4">
    <location>
        <begin position="10"/>
        <end position="105"/>
    </location>
</feature>
<accession>A0A930VFZ2</accession>
<comment type="similarity">
    <text evidence="1">Belongs to the P-Pant transferase superfamily. Gsp/Sfp/HetI/AcpT family.</text>
</comment>
<dbReference type="SUPFAM" id="SSF56214">
    <property type="entry name" value="4'-phosphopantetheinyl transferase"/>
    <property type="match status" value="2"/>
</dbReference>
<dbReference type="RefSeq" id="WP_194709052.1">
    <property type="nucleotide sequence ID" value="NZ_JADKPN010000019.1"/>
</dbReference>
<keyword evidence="6" id="KW-1185">Reference proteome</keyword>
<sequence>MLADIVHVWWASTEDLSEEHARWLDDTERERLGRLRGTGDGDRFVLGAALLRALVADLDGTDPASVALDRTCPRCGEQHGPVTAPGRAWQVSVSHSGTYAVAAAAAGPVGVDVETHCPADWRDLLPRVLAHGESEPADELAFLATWVRKEAVVKATREGLSRALPTVTLADPPNGLLVRGLDVPGAVAAVAFGGVRPGPAPVARRWPRG</sequence>
<dbReference type="PANTHER" id="PTHR12215:SF10">
    <property type="entry name" value="L-AMINOADIPATE-SEMIALDEHYDE DEHYDROGENASE-PHOSPHOPANTETHEINYL TRANSFERASE"/>
    <property type="match status" value="1"/>
</dbReference>
<feature type="domain" description="4'-phosphopantetheinyl transferase" evidence="3">
    <location>
        <begin position="108"/>
        <end position="172"/>
    </location>
</feature>
<organism evidence="5 6">
    <name type="scientific">Nocardioides islandensis</name>
    <dbReference type="NCBI Taxonomy" id="433663"/>
    <lineage>
        <taxon>Bacteria</taxon>
        <taxon>Bacillati</taxon>
        <taxon>Actinomycetota</taxon>
        <taxon>Actinomycetes</taxon>
        <taxon>Propionibacteriales</taxon>
        <taxon>Nocardioidaceae</taxon>
        <taxon>Nocardioides</taxon>
    </lineage>
</organism>
<comment type="caution">
    <text evidence="5">The sequence shown here is derived from an EMBL/GenBank/DDBJ whole genome shotgun (WGS) entry which is preliminary data.</text>
</comment>
<dbReference type="Gene3D" id="3.90.470.20">
    <property type="entry name" value="4'-phosphopantetheinyl transferase domain"/>
    <property type="match status" value="1"/>
</dbReference>
<dbReference type="GO" id="GO:0000287">
    <property type="term" value="F:magnesium ion binding"/>
    <property type="evidence" value="ECO:0007669"/>
    <property type="project" value="InterPro"/>
</dbReference>
<name>A0A930VFZ2_9ACTN</name>
<protein>
    <submittedName>
        <fullName evidence="5">4'-phosphopantetheinyl transferase superfamily protein</fullName>
    </submittedName>
</protein>
<evidence type="ECO:0000313" key="5">
    <source>
        <dbReference type="EMBL" id="MBF4765873.1"/>
    </source>
</evidence>
<dbReference type="Pfam" id="PF22624">
    <property type="entry name" value="AASDHPPT_N"/>
    <property type="match status" value="1"/>
</dbReference>
<dbReference type="AlphaFoldDB" id="A0A930VFZ2"/>
<dbReference type="InterPro" id="IPR037143">
    <property type="entry name" value="4-PPantetheinyl_Trfase_dom_sf"/>
</dbReference>
<reference evidence="5" key="1">
    <citation type="submission" date="2020-11" db="EMBL/GenBank/DDBJ databases">
        <title>Nocardioides sp. nov., isolated from Soil of Cynanchum wilfordii Hemsley rhizosphere.</title>
        <authorList>
            <person name="Lee J.-S."/>
            <person name="Suh M.K."/>
            <person name="Kim J.-S."/>
        </authorList>
    </citation>
    <scope>NUCLEOTIDE SEQUENCE</scope>
    <source>
        <strain evidence="5">KCTC 19275</strain>
    </source>
</reference>
<dbReference type="GO" id="GO:0008897">
    <property type="term" value="F:holo-[acyl-carrier-protein] synthase activity"/>
    <property type="evidence" value="ECO:0007669"/>
    <property type="project" value="InterPro"/>
</dbReference>